<dbReference type="Proteomes" id="UP000249794">
    <property type="component" value="Unassembled WGS sequence"/>
</dbReference>
<accession>A0A2W4WXB3</accession>
<evidence type="ECO:0000313" key="3">
    <source>
        <dbReference type="Proteomes" id="UP000249794"/>
    </source>
</evidence>
<protein>
    <submittedName>
        <fullName evidence="2">Uncharacterized protein</fullName>
    </submittedName>
</protein>
<proteinExistence type="predicted"/>
<gene>
    <name evidence="2" type="ORF">DCF15_18730</name>
</gene>
<comment type="caution">
    <text evidence="2">The sequence shown here is derived from an EMBL/GenBank/DDBJ whole genome shotgun (WGS) entry which is preliminary data.</text>
</comment>
<sequence>MSTSLNYAGIHCTLCDDGLLRHIRKDGIRWYCPTCRQDMPNLESNLLANLSTNLPVNLSAHPKPVQAQRDSDKSDSYQNLPASQFS</sequence>
<dbReference type="EMBL" id="QBMP01000264">
    <property type="protein sequence ID" value="PZO47697.1"/>
    <property type="molecule type" value="Genomic_DNA"/>
</dbReference>
<reference evidence="2 3" key="2">
    <citation type="submission" date="2018-06" db="EMBL/GenBank/DDBJ databases">
        <title>Metagenomic assembly of (sub)arctic Cyanobacteria and their associated microbiome from non-axenic cultures.</title>
        <authorList>
            <person name="Baurain D."/>
        </authorList>
    </citation>
    <scope>NUCLEOTIDE SEQUENCE [LARGE SCALE GENOMIC DNA]</scope>
    <source>
        <strain evidence="2">ULC027bin1</strain>
    </source>
</reference>
<reference evidence="3" key="1">
    <citation type="submission" date="2018-04" db="EMBL/GenBank/DDBJ databases">
        <authorList>
            <person name="Cornet L."/>
        </authorList>
    </citation>
    <scope>NUCLEOTIDE SEQUENCE [LARGE SCALE GENOMIC DNA]</scope>
</reference>
<name>A0A2W4WXB3_9CYAN</name>
<feature type="region of interest" description="Disordered" evidence="1">
    <location>
        <begin position="58"/>
        <end position="86"/>
    </location>
</feature>
<evidence type="ECO:0000256" key="1">
    <source>
        <dbReference type="SAM" id="MobiDB-lite"/>
    </source>
</evidence>
<dbReference type="AlphaFoldDB" id="A0A2W4WXB3"/>
<organism evidence="2 3">
    <name type="scientific">Phormidesmis priestleyi</name>
    <dbReference type="NCBI Taxonomy" id="268141"/>
    <lineage>
        <taxon>Bacteria</taxon>
        <taxon>Bacillati</taxon>
        <taxon>Cyanobacteriota</taxon>
        <taxon>Cyanophyceae</taxon>
        <taxon>Leptolyngbyales</taxon>
        <taxon>Leptolyngbyaceae</taxon>
        <taxon>Phormidesmis</taxon>
    </lineage>
</organism>
<evidence type="ECO:0000313" key="2">
    <source>
        <dbReference type="EMBL" id="PZO47697.1"/>
    </source>
</evidence>
<feature type="compositionally biased region" description="Polar residues" evidence="1">
    <location>
        <begin position="76"/>
        <end position="86"/>
    </location>
</feature>